<gene>
    <name evidence="1" type="ORF">UFRH1_2</name>
</gene>
<accession>A0AAE9XBK3</accession>
<protein>
    <submittedName>
        <fullName evidence="1">Uncharacterized protein</fullName>
    </submittedName>
</protein>
<organism evidence="1 2">
    <name type="scientific">Pseudomonas phage UF_RH1</name>
    <dbReference type="NCBI Taxonomy" id="3020045"/>
    <lineage>
        <taxon>Viruses</taxon>
        <taxon>Duplodnaviria</taxon>
        <taxon>Heunggongvirae</taxon>
        <taxon>Uroviricota</taxon>
        <taxon>Caudoviricetes</taxon>
        <taxon>Jondennisvirinae</taxon>
        <taxon>Septimatrevirus</taxon>
        <taxon>Septimatrevirus UFRH1</taxon>
    </lineage>
</organism>
<sequence>MWAAYPASCLLSIVVDRKGAVGYSAGTLAHGARPFQKVNV</sequence>
<keyword evidence="2" id="KW-1185">Reference proteome</keyword>
<evidence type="ECO:0000313" key="1">
    <source>
        <dbReference type="EMBL" id="WCF59028.1"/>
    </source>
</evidence>
<proteinExistence type="predicted"/>
<name>A0AAE9XBK3_9CAUD</name>
<dbReference type="Proteomes" id="UP001221250">
    <property type="component" value="Segment"/>
</dbReference>
<reference evidence="1 2" key="1">
    <citation type="submission" date="2023-01" db="EMBL/GenBank/DDBJ databases">
        <title>Complete Genome Sequencing of the Novel Pseudomonas phage UF_RH1.</title>
        <authorList>
            <person name="Hashemi Shahraki A."/>
            <person name="Vahed M."/>
            <person name="Mirsaeidi M."/>
        </authorList>
    </citation>
    <scope>NUCLEOTIDE SEQUENCE [LARGE SCALE GENOMIC DNA]</scope>
    <source>
        <strain evidence="1 2">UF_RH1</strain>
    </source>
</reference>
<evidence type="ECO:0000313" key="2">
    <source>
        <dbReference type="Proteomes" id="UP001221250"/>
    </source>
</evidence>
<dbReference type="EMBL" id="OQ259603">
    <property type="protein sequence ID" value="WCF59028.1"/>
    <property type="molecule type" value="Genomic_DNA"/>
</dbReference>